<feature type="compositionally biased region" description="Polar residues" evidence="1">
    <location>
        <begin position="212"/>
        <end position="237"/>
    </location>
</feature>
<dbReference type="EMBL" id="JPKY01000074">
    <property type="protein sequence ID" value="KFH43243.1"/>
    <property type="molecule type" value="Genomic_DNA"/>
</dbReference>
<gene>
    <name evidence="2" type="ORF">ACRE_060420</name>
</gene>
<feature type="region of interest" description="Disordered" evidence="1">
    <location>
        <begin position="364"/>
        <end position="385"/>
    </location>
</feature>
<evidence type="ECO:0000313" key="3">
    <source>
        <dbReference type="Proteomes" id="UP000029964"/>
    </source>
</evidence>
<accession>A0A086T1L1</accession>
<reference evidence="3" key="1">
    <citation type="journal article" date="2014" name="Genome Announc.">
        <title>Genome sequence and annotation of Acremonium chrysogenum, producer of the beta-lactam antibiotic cephalosporin C.</title>
        <authorList>
            <person name="Terfehr D."/>
            <person name="Dahlmann T.A."/>
            <person name="Specht T."/>
            <person name="Zadra I."/>
            <person name="Kuernsteiner H."/>
            <person name="Kueck U."/>
        </authorList>
    </citation>
    <scope>NUCLEOTIDE SEQUENCE [LARGE SCALE GENOMIC DNA]</scope>
    <source>
        <strain evidence="3">ATCC 11550 / CBS 779.69 / DSM 880 / IAM 14645 / JCM 23072 / IMI 49137</strain>
    </source>
</reference>
<feature type="region of interest" description="Disordered" evidence="1">
    <location>
        <begin position="196"/>
        <end position="250"/>
    </location>
</feature>
<feature type="region of interest" description="Disordered" evidence="1">
    <location>
        <begin position="260"/>
        <end position="279"/>
    </location>
</feature>
<organism evidence="2 3">
    <name type="scientific">Hapsidospora chrysogenum (strain ATCC 11550 / CBS 779.69 / DSM 880 / IAM 14645 / JCM 23072 / IMI 49137)</name>
    <name type="common">Acremonium chrysogenum</name>
    <dbReference type="NCBI Taxonomy" id="857340"/>
    <lineage>
        <taxon>Eukaryota</taxon>
        <taxon>Fungi</taxon>
        <taxon>Dikarya</taxon>
        <taxon>Ascomycota</taxon>
        <taxon>Pezizomycotina</taxon>
        <taxon>Sordariomycetes</taxon>
        <taxon>Hypocreomycetidae</taxon>
        <taxon>Hypocreales</taxon>
        <taxon>Bionectriaceae</taxon>
        <taxon>Hapsidospora</taxon>
    </lineage>
</organism>
<sequence length="385" mass="41800">MTLQRASELPYEDFIRSNCQYYLGVTKSSIRLITQLGQDGTWHGHVLKTAKDGRRKGVAVLTAEGANPREVLRKLHEESAREVDTHVAEYGIAHQRQGWLDGDSDYEDDDEDKDDLRSEASESDEEEGYDVGKPARFARHAGFLTAGNMALLARSRADSHLSTAGASHLTLHGAGNDMVPARHRCGHQPMRHIVPPYNNGSQPPPLWHQQPGAMNNSATRQAHQAGTRTTLSPSIALTPSPASPYPSNLRGVQFVPSDSCPAWDTRPASTTPAPAATTPTSNVPKPVLINVNWVDRCAFSLVEALPLLRKPIVDAALQAAQGRSEGGPEPRLVGVLKRVRLGRCESDVKCRIDDLGPLVRQMADSGTAGEAMPSFDVEIRTGPPQ</sequence>
<feature type="compositionally biased region" description="Low complexity" evidence="1">
    <location>
        <begin position="267"/>
        <end position="279"/>
    </location>
</feature>
<keyword evidence="3" id="KW-1185">Reference proteome</keyword>
<feature type="region of interest" description="Disordered" evidence="1">
    <location>
        <begin position="99"/>
        <end position="132"/>
    </location>
</feature>
<name>A0A086T1L1_HAPC1</name>
<protein>
    <submittedName>
        <fullName evidence="2">Uncharacterized protein</fullName>
    </submittedName>
</protein>
<dbReference type="HOGENOM" id="CLU_717580_0_0_1"/>
<dbReference type="AlphaFoldDB" id="A0A086T1L1"/>
<dbReference type="Proteomes" id="UP000029964">
    <property type="component" value="Unassembled WGS sequence"/>
</dbReference>
<proteinExistence type="predicted"/>
<evidence type="ECO:0000313" key="2">
    <source>
        <dbReference type="EMBL" id="KFH43243.1"/>
    </source>
</evidence>
<feature type="compositionally biased region" description="Acidic residues" evidence="1">
    <location>
        <begin position="102"/>
        <end position="113"/>
    </location>
</feature>
<evidence type="ECO:0000256" key="1">
    <source>
        <dbReference type="SAM" id="MobiDB-lite"/>
    </source>
</evidence>
<dbReference type="OrthoDB" id="4940489at2759"/>
<dbReference type="STRING" id="857340.A0A086T1L1"/>
<comment type="caution">
    <text evidence="2">The sequence shown here is derived from an EMBL/GenBank/DDBJ whole genome shotgun (WGS) entry which is preliminary data.</text>
</comment>